<dbReference type="EMBL" id="MCFK01004732">
    <property type="protein sequence ID" value="RKF60833.1"/>
    <property type="molecule type" value="Genomic_DNA"/>
</dbReference>
<dbReference type="GO" id="GO:0061665">
    <property type="term" value="F:SUMO ligase activity"/>
    <property type="evidence" value="ECO:0007669"/>
    <property type="project" value="TreeGrafter"/>
</dbReference>
<dbReference type="AlphaFoldDB" id="A0A420HTS7"/>
<name>A0A420HTS7_9PEZI</name>
<dbReference type="GO" id="GO:0016925">
    <property type="term" value="P:protein sumoylation"/>
    <property type="evidence" value="ECO:0007669"/>
    <property type="project" value="TreeGrafter"/>
</dbReference>
<evidence type="ECO:0000256" key="5">
    <source>
        <dbReference type="SAM" id="MobiDB-lite"/>
    </source>
</evidence>
<proteinExistence type="predicted"/>
<dbReference type="OrthoDB" id="28127at2759"/>
<dbReference type="GO" id="GO:0016874">
    <property type="term" value="F:ligase activity"/>
    <property type="evidence" value="ECO:0007669"/>
    <property type="project" value="UniProtKB-KW"/>
</dbReference>
<evidence type="ECO:0000256" key="1">
    <source>
        <dbReference type="ARBA" id="ARBA00022723"/>
    </source>
</evidence>
<keyword evidence="7" id="KW-0436">Ligase</keyword>
<evidence type="ECO:0000313" key="8">
    <source>
        <dbReference type="Proteomes" id="UP000286134"/>
    </source>
</evidence>
<feature type="domain" description="SP-RING-type" evidence="6">
    <location>
        <begin position="38"/>
        <end position="123"/>
    </location>
</feature>
<dbReference type="InterPro" id="IPR004181">
    <property type="entry name" value="Znf_MIZ"/>
</dbReference>
<dbReference type="Pfam" id="PF02891">
    <property type="entry name" value="zf-MIZ"/>
    <property type="match status" value="1"/>
</dbReference>
<dbReference type="PANTHER" id="PTHR10782">
    <property type="entry name" value="ZINC FINGER MIZ DOMAIN-CONTAINING PROTEIN"/>
    <property type="match status" value="1"/>
</dbReference>
<dbReference type="PANTHER" id="PTHR10782:SF4">
    <property type="entry name" value="TONALLI, ISOFORM E"/>
    <property type="match status" value="1"/>
</dbReference>
<organism evidence="7 8">
    <name type="scientific">Erysiphe neolycopersici</name>
    <dbReference type="NCBI Taxonomy" id="212602"/>
    <lineage>
        <taxon>Eukaryota</taxon>
        <taxon>Fungi</taxon>
        <taxon>Dikarya</taxon>
        <taxon>Ascomycota</taxon>
        <taxon>Pezizomycotina</taxon>
        <taxon>Leotiomycetes</taxon>
        <taxon>Erysiphales</taxon>
        <taxon>Erysiphaceae</taxon>
        <taxon>Erysiphe</taxon>
    </lineage>
</organism>
<dbReference type="PROSITE" id="PS51044">
    <property type="entry name" value="ZF_SP_RING"/>
    <property type="match status" value="1"/>
</dbReference>
<comment type="caution">
    <text evidence="7">The sequence shown here is derived from an EMBL/GenBank/DDBJ whole genome shotgun (WGS) entry which is preliminary data.</text>
</comment>
<keyword evidence="2 4" id="KW-0863">Zinc-finger</keyword>
<dbReference type="Gene3D" id="3.30.40.10">
    <property type="entry name" value="Zinc/RING finger domain, C3HC4 (zinc finger)"/>
    <property type="match status" value="1"/>
</dbReference>
<evidence type="ECO:0000256" key="4">
    <source>
        <dbReference type="PROSITE-ProRule" id="PRU00452"/>
    </source>
</evidence>
<evidence type="ECO:0000259" key="6">
    <source>
        <dbReference type="PROSITE" id="PS51044"/>
    </source>
</evidence>
<dbReference type="STRING" id="212602.A0A420HTS7"/>
<feature type="region of interest" description="Disordered" evidence="5">
    <location>
        <begin position="211"/>
        <end position="244"/>
    </location>
</feature>
<keyword evidence="8" id="KW-1185">Reference proteome</keyword>
<dbReference type="Proteomes" id="UP000286134">
    <property type="component" value="Unassembled WGS sequence"/>
</dbReference>
<dbReference type="InterPro" id="IPR031141">
    <property type="entry name" value="SIZ1/2_SP-RING"/>
</dbReference>
<dbReference type="CDD" id="cd16792">
    <property type="entry name" value="SP-RING_Siz-like"/>
    <property type="match status" value="1"/>
</dbReference>
<dbReference type="GO" id="GO:0008270">
    <property type="term" value="F:zinc ion binding"/>
    <property type="evidence" value="ECO:0007669"/>
    <property type="project" value="UniProtKB-KW"/>
</dbReference>
<evidence type="ECO:0000313" key="7">
    <source>
        <dbReference type="EMBL" id="RKF60833.1"/>
    </source>
</evidence>
<accession>A0A420HTS7</accession>
<dbReference type="GO" id="GO:0000785">
    <property type="term" value="C:chromatin"/>
    <property type="evidence" value="ECO:0007669"/>
    <property type="project" value="TreeGrafter"/>
</dbReference>
<keyword evidence="3" id="KW-0862">Zinc</keyword>
<sequence length="244" mass="27357">MVFVTKSITVPTLVQKLVDGHKLITEKSIISEMVNKARDADIIATASVLSLKCPLSTMRIDLPCRSFACRHMQCFDATSYLQLQEQGPTWSCPICNNPAPFDSLAIDEYVQNILKKTPRHIEQVTIQPDGKWDLNDKRETSLKLRGTTNSLDNEVVEIIETGCTNHSTQLNYSEDFTQKPQPSSNVSFNNMVPVRSPGISSSKRPIAIVIDLTSSGDEDEEPPLIRSQKRQRTITEYNAPKNYS</sequence>
<reference evidence="7 8" key="1">
    <citation type="journal article" date="2018" name="BMC Genomics">
        <title>Comparative genome analyses reveal sequence features reflecting distinct modes of host-adaptation between dicot and monocot powdery mildew.</title>
        <authorList>
            <person name="Wu Y."/>
            <person name="Ma X."/>
            <person name="Pan Z."/>
            <person name="Kale S.D."/>
            <person name="Song Y."/>
            <person name="King H."/>
            <person name="Zhang Q."/>
            <person name="Presley C."/>
            <person name="Deng X."/>
            <person name="Wei C.I."/>
            <person name="Xiao S."/>
        </authorList>
    </citation>
    <scope>NUCLEOTIDE SEQUENCE [LARGE SCALE GENOMIC DNA]</scope>
    <source>
        <strain evidence="7">UMSG2</strain>
    </source>
</reference>
<gene>
    <name evidence="7" type="ORF">OnM2_047011</name>
</gene>
<dbReference type="InterPro" id="IPR013083">
    <property type="entry name" value="Znf_RING/FYVE/PHD"/>
</dbReference>
<keyword evidence="1" id="KW-0479">Metal-binding</keyword>
<protein>
    <submittedName>
        <fullName evidence="7">E3 SUMO-protein ligase pli1</fullName>
    </submittedName>
</protein>
<evidence type="ECO:0000256" key="2">
    <source>
        <dbReference type="ARBA" id="ARBA00022771"/>
    </source>
</evidence>
<evidence type="ECO:0000256" key="3">
    <source>
        <dbReference type="ARBA" id="ARBA00022833"/>
    </source>
</evidence>